<reference evidence="1 2" key="1">
    <citation type="submission" date="2014-11" db="EMBL/GenBank/DDBJ databases">
        <title>Comparative genomics of Methylobacterium species.</title>
        <authorList>
            <person name="Chaudhry V."/>
            <person name="Patil P.B."/>
        </authorList>
    </citation>
    <scope>NUCLEOTIDE SEQUENCE [LARGE SCALE GENOMIC DNA]</scope>
    <source>
        <strain evidence="1 2">SE3.6</strain>
    </source>
</reference>
<dbReference type="RefSeq" id="WP_048460973.1">
    <property type="nucleotide sequence ID" value="NZ_JTHG01000011.1"/>
</dbReference>
<organism evidence="1 2">
    <name type="scientific">Methylobacterium indicum</name>
    <dbReference type="NCBI Taxonomy" id="1775910"/>
    <lineage>
        <taxon>Bacteria</taxon>
        <taxon>Pseudomonadati</taxon>
        <taxon>Pseudomonadota</taxon>
        <taxon>Alphaproteobacteria</taxon>
        <taxon>Hyphomicrobiales</taxon>
        <taxon>Methylobacteriaceae</taxon>
        <taxon>Methylobacterium</taxon>
    </lineage>
</organism>
<dbReference type="Proteomes" id="UP000036471">
    <property type="component" value="Unassembled WGS sequence"/>
</dbReference>
<sequence length="88" mass="9052">MADENQIDVPLNVDASPLEQGFERSARTLRDMLDTASRLGEQLRGAAKALEPMSAQAASGGASQIQQAVASLRAATAALTAAQAATRA</sequence>
<evidence type="ECO:0000313" key="2">
    <source>
        <dbReference type="Proteomes" id="UP000036471"/>
    </source>
</evidence>
<proteinExistence type="predicted"/>
<feature type="non-terminal residue" evidence="1">
    <location>
        <position position="88"/>
    </location>
</feature>
<evidence type="ECO:0000313" key="1">
    <source>
        <dbReference type="EMBL" id="KMO26676.1"/>
    </source>
</evidence>
<accession>A0ABR5HJZ8</accession>
<evidence type="ECO:0008006" key="3">
    <source>
        <dbReference type="Google" id="ProtNLM"/>
    </source>
</evidence>
<dbReference type="EMBL" id="JTHG01000011">
    <property type="protein sequence ID" value="KMO26676.1"/>
    <property type="molecule type" value="Genomic_DNA"/>
</dbReference>
<gene>
    <name evidence="1" type="ORF">QR79_01130</name>
</gene>
<comment type="caution">
    <text evidence="1">The sequence shown here is derived from an EMBL/GenBank/DDBJ whole genome shotgun (WGS) entry which is preliminary data.</text>
</comment>
<protein>
    <recommendedName>
        <fullName evidence="3">Chemotaxis protein</fullName>
    </recommendedName>
</protein>
<keyword evidence="2" id="KW-1185">Reference proteome</keyword>
<name>A0ABR5HJZ8_9HYPH</name>